<evidence type="ECO:0000259" key="2">
    <source>
        <dbReference type="Pfam" id="PF08522"/>
    </source>
</evidence>
<evidence type="ECO:0000256" key="1">
    <source>
        <dbReference type="SAM" id="SignalP"/>
    </source>
</evidence>
<comment type="caution">
    <text evidence="3">The sequence shown here is derived from an EMBL/GenBank/DDBJ whole genome shotgun (WGS) entry which is preliminary data.</text>
</comment>
<keyword evidence="1" id="KW-0732">Signal</keyword>
<proteinExistence type="predicted"/>
<dbReference type="Proteomes" id="UP000664265">
    <property type="component" value="Unassembled WGS sequence"/>
</dbReference>
<feature type="chain" id="PRO_5047211761" evidence="1">
    <location>
        <begin position="28"/>
        <end position="348"/>
    </location>
</feature>
<dbReference type="PROSITE" id="PS51257">
    <property type="entry name" value="PROKAR_LIPOPROTEIN"/>
    <property type="match status" value="1"/>
</dbReference>
<dbReference type="InterPro" id="IPR013728">
    <property type="entry name" value="BT_3987-like_N"/>
</dbReference>
<name>A0ABS3M7P1_9BACT</name>
<protein>
    <submittedName>
        <fullName evidence="3">DUF1735 domain-containing protein</fullName>
    </submittedName>
</protein>
<organism evidence="3 4">
    <name type="scientific">Prevotella illustrans</name>
    <dbReference type="NCBI Taxonomy" id="2800387"/>
    <lineage>
        <taxon>Bacteria</taxon>
        <taxon>Pseudomonadati</taxon>
        <taxon>Bacteroidota</taxon>
        <taxon>Bacteroidia</taxon>
        <taxon>Bacteroidales</taxon>
        <taxon>Prevotellaceae</taxon>
        <taxon>Prevotella</taxon>
    </lineage>
</organism>
<dbReference type="RefSeq" id="WP_158267270.1">
    <property type="nucleotide sequence ID" value="NZ_JAERMS010000041.1"/>
</dbReference>
<evidence type="ECO:0000313" key="3">
    <source>
        <dbReference type="EMBL" id="MBO1364185.1"/>
    </source>
</evidence>
<dbReference type="Pfam" id="PF08522">
    <property type="entry name" value="BT_3987-like_N"/>
    <property type="match status" value="1"/>
</dbReference>
<keyword evidence="4" id="KW-1185">Reference proteome</keyword>
<dbReference type="EMBL" id="JAERMS010000041">
    <property type="protein sequence ID" value="MBO1364185.1"/>
    <property type="molecule type" value="Genomic_DNA"/>
</dbReference>
<sequence length="348" mass="39150">MKTNNIQNFLKSMSAALLLPLALTACQSEPEVGSTLYPSEGDEYKAVAYIDNHLYNPKNSMKTVYAQAGTSPNLEIPGDTLRLHVKLTAAADKDLTFNLRIDNTKLSQTETENVQVVGDDAYKLERKTVTVKQGRLQSDEAFEVVLNDKSKTLLEMKDGGKGLTAFTFDGSDGIKLSEKYNTFRWELGKEVHWVNPNGTVDNLKMLDVHSYDVLTNYSMPGMELSDDNKDNYARFLIGTHKTSWLRVNLHEETPIAAIQLTPAGMFWGDRLYVLFMKEVEVLGSNDGETYFRLGYATCPFVPTAAQEPWNIVFYSAQPVKYLGIRTISTFSSSQENNPVFVSEMRLFR</sequence>
<gene>
    <name evidence="3" type="ORF">JHU38_10485</name>
</gene>
<dbReference type="SUPFAM" id="SSF49785">
    <property type="entry name" value="Galactose-binding domain-like"/>
    <property type="match status" value="1"/>
</dbReference>
<evidence type="ECO:0000313" key="4">
    <source>
        <dbReference type="Proteomes" id="UP000664265"/>
    </source>
</evidence>
<feature type="signal peptide" evidence="1">
    <location>
        <begin position="1"/>
        <end position="27"/>
    </location>
</feature>
<accession>A0ABS3M7P1</accession>
<reference evidence="3 4" key="1">
    <citation type="submission" date="2021-01" db="EMBL/GenBank/DDBJ databases">
        <title>Prevotella A2931 sp. nov.</title>
        <authorList>
            <person name="Buhl M."/>
            <person name="Oberhettinger P."/>
        </authorList>
    </citation>
    <scope>NUCLEOTIDE SEQUENCE [LARGE SCALE GENOMIC DNA]</scope>
    <source>
        <strain evidence="3 4">A2931</strain>
    </source>
</reference>
<dbReference type="Gene3D" id="2.60.120.260">
    <property type="entry name" value="Galactose-binding domain-like"/>
    <property type="match status" value="1"/>
</dbReference>
<dbReference type="InterPro" id="IPR008979">
    <property type="entry name" value="Galactose-bd-like_sf"/>
</dbReference>
<feature type="domain" description="BT-3987-like N-terminal" evidence="2">
    <location>
        <begin position="76"/>
        <end position="151"/>
    </location>
</feature>